<sequence length="80" mass="8950">MKDRKYGKRRSLKMGRVTIIIAGIGNTIGIGQTPDEIPTEFPEKEKEEDELESFASLPGMGSFLEKLSLSFKHFIEGDGF</sequence>
<reference evidence="1 2" key="1">
    <citation type="journal article" date="2016" name="Sci. Rep.">
        <title>Metabolic traits of an uncultured archaeal lineage -MSBL1- from brine pools of the Red Sea.</title>
        <authorList>
            <person name="Mwirichia R."/>
            <person name="Alam I."/>
            <person name="Rashid M."/>
            <person name="Vinu M."/>
            <person name="Ba-Alawi W."/>
            <person name="Anthony Kamau A."/>
            <person name="Kamanda Ngugi D."/>
            <person name="Goker M."/>
            <person name="Klenk H.P."/>
            <person name="Bajic V."/>
            <person name="Stingl U."/>
        </authorList>
    </citation>
    <scope>NUCLEOTIDE SEQUENCE [LARGE SCALE GENOMIC DNA]</scope>
    <source>
        <strain evidence="1">SCGC-AAA259D14</strain>
    </source>
</reference>
<keyword evidence="2" id="KW-1185">Reference proteome</keyword>
<evidence type="ECO:0000313" key="2">
    <source>
        <dbReference type="Proteomes" id="UP000070589"/>
    </source>
</evidence>
<name>A0A133U2S5_9EURY</name>
<proteinExistence type="predicted"/>
<comment type="caution">
    <text evidence="1">The sequence shown here is derived from an EMBL/GenBank/DDBJ whole genome shotgun (WGS) entry which is preliminary data.</text>
</comment>
<gene>
    <name evidence="1" type="ORF">AKJ62_05045</name>
</gene>
<dbReference type="EMBL" id="LHXL01000115">
    <property type="protein sequence ID" value="KXA88492.1"/>
    <property type="molecule type" value="Genomic_DNA"/>
</dbReference>
<organism evidence="1 2">
    <name type="scientific">candidate division MSBL1 archaeon SCGC-AAA259D14</name>
    <dbReference type="NCBI Taxonomy" id="1698261"/>
    <lineage>
        <taxon>Archaea</taxon>
        <taxon>Methanobacteriati</taxon>
        <taxon>Methanobacteriota</taxon>
        <taxon>candidate division MSBL1</taxon>
    </lineage>
</organism>
<dbReference type="AlphaFoldDB" id="A0A133U2S5"/>
<evidence type="ECO:0000313" key="1">
    <source>
        <dbReference type="EMBL" id="KXA88492.1"/>
    </source>
</evidence>
<accession>A0A133U2S5</accession>
<protein>
    <submittedName>
        <fullName evidence="1">Uncharacterized protein</fullName>
    </submittedName>
</protein>
<dbReference type="Proteomes" id="UP000070589">
    <property type="component" value="Unassembled WGS sequence"/>
</dbReference>